<evidence type="ECO:0000256" key="2">
    <source>
        <dbReference type="ARBA" id="ARBA00022801"/>
    </source>
</evidence>
<keyword evidence="5" id="KW-0964">Secreted</keyword>
<dbReference type="InterPro" id="IPR033131">
    <property type="entry name" value="Pectinesterase_Asp_AS"/>
</dbReference>
<evidence type="ECO:0000256" key="3">
    <source>
        <dbReference type="ARBA" id="ARBA00023085"/>
    </source>
</evidence>
<dbReference type="GO" id="GO:0030599">
    <property type="term" value="F:pectinesterase activity"/>
    <property type="evidence" value="ECO:0007669"/>
    <property type="project" value="UniProtKB-UniRule"/>
</dbReference>
<dbReference type="AlphaFoldDB" id="A0A843TR08"/>
<name>A0A843TR08_COLES</name>
<comment type="pathway">
    <text evidence="1 5">Glycan metabolism; pectin degradation; 2-dehydro-3-deoxy-D-gluconate from pectin: step 1/5.</text>
</comment>
<comment type="catalytic activity">
    <reaction evidence="5">
        <text>[(1-&gt;4)-alpha-D-galacturonosyl methyl ester](n) + n H2O = [(1-&gt;4)-alpha-D-galacturonosyl](n) + n methanol + n H(+)</text>
        <dbReference type="Rhea" id="RHEA:22380"/>
        <dbReference type="Rhea" id="RHEA-COMP:14570"/>
        <dbReference type="Rhea" id="RHEA-COMP:14573"/>
        <dbReference type="ChEBI" id="CHEBI:15377"/>
        <dbReference type="ChEBI" id="CHEBI:15378"/>
        <dbReference type="ChEBI" id="CHEBI:17790"/>
        <dbReference type="ChEBI" id="CHEBI:140522"/>
        <dbReference type="ChEBI" id="CHEBI:140523"/>
        <dbReference type="EC" id="3.1.1.11"/>
    </reaction>
</comment>
<feature type="active site" evidence="4">
    <location>
        <position position="153"/>
    </location>
</feature>
<sequence length="295" mass="30992">LLKASSADAIEADVVVALDGGDNFTTVQAAVDSSPNKGTARYMIYVKQGTYDEIVRLGSSKTNLMIVGDGMNKTIITGSLNVVDGSTTLNSATLGGLGMCNTAGPEKPQAVALRVSVDMSAINRCKVVVYQDTLYPHSLRQFYKDSIIPGTVDFIFGNAVVVLQNCVLEAWLPMRGQKNMATAQGRTDPNQITGTSVHAALPGGAKRRPGPAPRGCHEWDGSFALDTLFYGEYNNTGPGAGTAGNWTGYHVITDAEEAVAFTGYHGVSWHVQRRTMVQPTAGGGPSGSVCGSTAV</sequence>
<gene>
    <name evidence="7" type="ORF">Taro_005865</name>
</gene>
<evidence type="ECO:0000256" key="5">
    <source>
        <dbReference type="RuleBase" id="RU000589"/>
    </source>
</evidence>
<evidence type="ECO:0000256" key="4">
    <source>
        <dbReference type="PROSITE-ProRule" id="PRU10040"/>
    </source>
</evidence>
<evidence type="ECO:0000256" key="1">
    <source>
        <dbReference type="ARBA" id="ARBA00005184"/>
    </source>
</evidence>
<evidence type="ECO:0000313" key="8">
    <source>
        <dbReference type="Proteomes" id="UP000652761"/>
    </source>
</evidence>
<dbReference type="PANTHER" id="PTHR31707">
    <property type="entry name" value="PECTINESTERASE"/>
    <property type="match status" value="1"/>
</dbReference>
<feature type="non-terminal residue" evidence="7">
    <location>
        <position position="295"/>
    </location>
</feature>
<comment type="caution">
    <text evidence="7">The sequence shown here is derived from an EMBL/GenBank/DDBJ whole genome shotgun (WGS) entry which is preliminary data.</text>
</comment>
<dbReference type="OrthoDB" id="2019149at2759"/>
<dbReference type="PROSITE" id="PS00800">
    <property type="entry name" value="PECTINESTERASE_1"/>
    <property type="match status" value="1"/>
</dbReference>
<dbReference type="InterPro" id="IPR012334">
    <property type="entry name" value="Pectin_lyas_fold"/>
</dbReference>
<reference evidence="7" key="1">
    <citation type="submission" date="2017-07" db="EMBL/GenBank/DDBJ databases">
        <title>Taro Niue Genome Assembly and Annotation.</title>
        <authorList>
            <person name="Atibalentja N."/>
            <person name="Keating K."/>
            <person name="Fields C.J."/>
        </authorList>
    </citation>
    <scope>NUCLEOTIDE SEQUENCE</scope>
    <source>
        <strain evidence="7">Niue_2</strain>
        <tissue evidence="7">Leaf</tissue>
    </source>
</reference>
<protein>
    <recommendedName>
        <fullName evidence="5">Pectinesterase</fullName>
        <ecNumber evidence="5">3.1.1.11</ecNumber>
    </recommendedName>
</protein>
<dbReference type="EC" id="3.1.1.11" evidence="5"/>
<dbReference type="UniPathway" id="UPA00545">
    <property type="reaction ID" value="UER00823"/>
</dbReference>
<dbReference type="FunFam" id="2.160.20.10:FF:000092">
    <property type="entry name" value="Putative pectinesterase 57"/>
    <property type="match status" value="1"/>
</dbReference>
<dbReference type="EMBL" id="NMUH01000170">
    <property type="protein sequence ID" value="MQL73505.1"/>
    <property type="molecule type" value="Genomic_DNA"/>
</dbReference>
<dbReference type="Pfam" id="PF01095">
    <property type="entry name" value="Pectinesterase"/>
    <property type="match status" value="2"/>
</dbReference>
<keyword evidence="2 5" id="KW-0378">Hydrolase</keyword>
<keyword evidence="8" id="KW-1185">Reference proteome</keyword>
<dbReference type="GO" id="GO:0042545">
    <property type="term" value="P:cell wall modification"/>
    <property type="evidence" value="ECO:0007669"/>
    <property type="project" value="UniProtKB-UniRule"/>
</dbReference>
<keyword evidence="5" id="KW-0961">Cell wall biogenesis/degradation</keyword>
<organism evidence="7 8">
    <name type="scientific">Colocasia esculenta</name>
    <name type="common">Wild taro</name>
    <name type="synonym">Arum esculentum</name>
    <dbReference type="NCBI Taxonomy" id="4460"/>
    <lineage>
        <taxon>Eukaryota</taxon>
        <taxon>Viridiplantae</taxon>
        <taxon>Streptophyta</taxon>
        <taxon>Embryophyta</taxon>
        <taxon>Tracheophyta</taxon>
        <taxon>Spermatophyta</taxon>
        <taxon>Magnoliopsida</taxon>
        <taxon>Liliopsida</taxon>
        <taxon>Araceae</taxon>
        <taxon>Aroideae</taxon>
        <taxon>Colocasieae</taxon>
        <taxon>Colocasia</taxon>
    </lineage>
</organism>
<keyword evidence="5" id="KW-0134">Cell wall</keyword>
<dbReference type="InterPro" id="IPR011050">
    <property type="entry name" value="Pectin_lyase_fold/virulence"/>
</dbReference>
<dbReference type="Gene3D" id="2.160.20.10">
    <property type="entry name" value="Single-stranded right-handed beta-helix, Pectin lyase-like"/>
    <property type="match status" value="1"/>
</dbReference>
<evidence type="ECO:0000313" key="7">
    <source>
        <dbReference type="EMBL" id="MQL73505.1"/>
    </source>
</evidence>
<keyword evidence="3 5" id="KW-0063">Aspartyl esterase</keyword>
<comment type="subcellular location">
    <subcellularLocation>
        <location evidence="5">Secreted</location>
        <location evidence="5">Cell wall</location>
    </subcellularLocation>
</comment>
<dbReference type="InterPro" id="IPR000070">
    <property type="entry name" value="Pectinesterase_cat"/>
</dbReference>
<feature type="domain" description="Pectinesterase catalytic" evidence="6">
    <location>
        <begin position="13"/>
        <end position="200"/>
    </location>
</feature>
<dbReference type="SUPFAM" id="SSF51126">
    <property type="entry name" value="Pectin lyase-like"/>
    <property type="match status" value="1"/>
</dbReference>
<dbReference type="GO" id="GO:0045490">
    <property type="term" value="P:pectin catabolic process"/>
    <property type="evidence" value="ECO:0007669"/>
    <property type="project" value="UniProtKB-UniRule"/>
</dbReference>
<dbReference type="InterPro" id="IPR018040">
    <property type="entry name" value="Pectinesterase_Tyr_AS"/>
</dbReference>
<dbReference type="Proteomes" id="UP000652761">
    <property type="component" value="Unassembled WGS sequence"/>
</dbReference>
<comment type="function">
    <text evidence="5">Acts in the modification of cell walls via demethylesterification of cell wall pectin.</text>
</comment>
<proteinExistence type="predicted"/>
<accession>A0A843TR08</accession>
<feature type="domain" description="Pectinesterase catalytic" evidence="6">
    <location>
        <begin position="213"/>
        <end position="263"/>
    </location>
</feature>
<evidence type="ECO:0000259" key="6">
    <source>
        <dbReference type="Pfam" id="PF01095"/>
    </source>
</evidence>
<dbReference type="PROSITE" id="PS00503">
    <property type="entry name" value="PECTINESTERASE_2"/>
    <property type="match status" value="1"/>
</dbReference>